<keyword evidence="2" id="KW-1185">Reference proteome</keyword>
<name>A0A1X7NGU6_9HYPH</name>
<dbReference type="RefSeq" id="WP_085463844.1">
    <property type="nucleotide sequence ID" value="NZ_FXBL01000004.1"/>
</dbReference>
<sequence length="66" mass="7222">MAGRLLTANAEVQLAAPSMMLKRLYAPFLEFGDVRIADQGTHSQLITKRGIYGRLYAGLSTSGTRH</sequence>
<reference evidence="1 2" key="1">
    <citation type="submission" date="2017-04" db="EMBL/GenBank/DDBJ databases">
        <authorList>
            <person name="Afonso C.L."/>
            <person name="Miller P.J."/>
            <person name="Scott M.A."/>
            <person name="Spackman E."/>
            <person name="Goraichik I."/>
            <person name="Dimitrov K.M."/>
            <person name="Suarez D.L."/>
            <person name="Swayne D.E."/>
        </authorList>
    </citation>
    <scope>NUCLEOTIDE SEQUENCE [LARGE SCALE GENOMIC DNA]</scope>
    <source>
        <strain evidence="1 2">B5P</strain>
    </source>
</reference>
<organism evidence="1 2">
    <name type="scientific">Mesorhizobium australicum</name>
    <dbReference type="NCBI Taxonomy" id="536018"/>
    <lineage>
        <taxon>Bacteria</taxon>
        <taxon>Pseudomonadati</taxon>
        <taxon>Pseudomonadota</taxon>
        <taxon>Alphaproteobacteria</taxon>
        <taxon>Hyphomicrobiales</taxon>
        <taxon>Phyllobacteriaceae</taxon>
        <taxon>Mesorhizobium</taxon>
    </lineage>
</organism>
<dbReference type="AlphaFoldDB" id="A0A1X7NGU6"/>
<evidence type="ECO:0000313" key="1">
    <source>
        <dbReference type="EMBL" id="SMH36574.1"/>
    </source>
</evidence>
<dbReference type="Proteomes" id="UP000193083">
    <property type="component" value="Unassembled WGS sequence"/>
</dbReference>
<proteinExistence type="predicted"/>
<dbReference type="EMBL" id="FXBL01000004">
    <property type="protein sequence ID" value="SMH36574.1"/>
    <property type="molecule type" value="Genomic_DNA"/>
</dbReference>
<accession>A0A1X7NGU6</accession>
<evidence type="ECO:0000313" key="2">
    <source>
        <dbReference type="Proteomes" id="UP000193083"/>
    </source>
</evidence>
<gene>
    <name evidence="1" type="ORF">SAMN02982922_1788</name>
</gene>
<protein>
    <submittedName>
        <fullName evidence="1">Uncharacterized protein</fullName>
    </submittedName>
</protein>